<dbReference type="EMBL" id="AY603616">
    <property type="protein sequence ID" value="AAU06526.1"/>
    <property type="molecule type" value="mRNA"/>
</dbReference>
<dbReference type="Gene3D" id="4.10.410.10">
    <property type="entry name" value="Pancreatic trypsin inhibitor Kunitz domain"/>
    <property type="match status" value="1"/>
</dbReference>
<evidence type="ECO:0000256" key="2">
    <source>
        <dbReference type="SAM" id="SignalP"/>
    </source>
</evidence>
<evidence type="ECO:0000256" key="1">
    <source>
        <dbReference type="SAM" id="MobiDB-lite"/>
    </source>
</evidence>
<dbReference type="InterPro" id="IPR036880">
    <property type="entry name" value="Kunitz_BPTI_sf"/>
</dbReference>
<dbReference type="SUPFAM" id="SSF57362">
    <property type="entry name" value="BPTI-like"/>
    <property type="match status" value="1"/>
</dbReference>
<dbReference type="VEuPathDB" id="VectorBase:CSON004553"/>
<sequence>EITIKLKMIRLAKFLILSVICFNVSNGARNPILKELPQPCIEPRHNQANNCANQLSFRYIRENNTCVPVTDKHCRGHNRFTQSLECVYRCFDSSSFFEEVGKTMPDVLDLGQVTNNLKVKINEPSDSQNKQPRPSGDSDKGRGDELHGACKDRPSDCHRNSNAYKFDSKTRKCVPVNDRKCRGANRFTMREECEFVCLQNKGDVIIVNGLKLIEMCEML</sequence>
<feature type="compositionally biased region" description="Basic and acidic residues" evidence="1">
    <location>
        <begin position="136"/>
        <end position="152"/>
    </location>
</feature>
<proteinExistence type="evidence at transcript level"/>
<name>Q66U22_CULSO</name>
<reference evidence="3" key="1">
    <citation type="journal article" date="2005" name="Insect Mol. Biol.">
        <title>Midgut and salivary gland transcriptomes of the arbovirus vector Culicoides sonorensis (Diptera: Ceratopogonidae).</title>
        <authorList>
            <person name="Campbell C.L."/>
            <person name="Vandyke K.A."/>
            <person name="Letchworth G.J."/>
            <person name="Drolet B.S."/>
            <person name="Hanekamp T."/>
            <person name="Wilson W.C."/>
        </authorList>
    </citation>
    <scope>NUCLEOTIDE SEQUENCE</scope>
</reference>
<organism evidence="3">
    <name type="scientific">Culicoides sonorensis</name>
    <name type="common">Biting midge</name>
    <dbReference type="NCBI Taxonomy" id="179676"/>
    <lineage>
        <taxon>Eukaryota</taxon>
        <taxon>Metazoa</taxon>
        <taxon>Ecdysozoa</taxon>
        <taxon>Arthropoda</taxon>
        <taxon>Hexapoda</taxon>
        <taxon>Insecta</taxon>
        <taxon>Pterygota</taxon>
        <taxon>Neoptera</taxon>
        <taxon>Endopterygota</taxon>
        <taxon>Diptera</taxon>
        <taxon>Nematocera</taxon>
        <taxon>Chironomoidea</taxon>
        <taxon>Ceratopogonidae</taxon>
        <taxon>Ceratopogoninae</taxon>
        <taxon>Culicoides</taxon>
        <taxon>Monoculicoides</taxon>
    </lineage>
</organism>
<dbReference type="GO" id="GO:0004867">
    <property type="term" value="F:serine-type endopeptidase inhibitor activity"/>
    <property type="evidence" value="ECO:0007669"/>
    <property type="project" value="InterPro"/>
</dbReference>
<keyword evidence="2" id="KW-0732">Signal</keyword>
<dbReference type="AlphaFoldDB" id="Q66U22"/>
<feature type="non-terminal residue" evidence="3">
    <location>
        <position position="1"/>
    </location>
</feature>
<evidence type="ECO:0000313" key="3">
    <source>
        <dbReference type="EMBL" id="AAU06526.1"/>
    </source>
</evidence>
<feature type="chain" id="PRO_5004268879" evidence="2">
    <location>
        <begin position="28"/>
        <end position="219"/>
    </location>
</feature>
<accession>Q66U22</accession>
<protein>
    <submittedName>
        <fullName evidence="3">Uncharacterized protein</fullName>
    </submittedName>
</protein>
<feature type="signal peptide" evidence="2">
    <location>
        <begin position="1"/>
        <end position="27"/>
    </location>
</feature>
<feature type="region of interest" description="Disordered" evidence="1">
    <location>
        <begin position="121"/>
        <end position="152"/>
    </location>
</feature>